<evidence type="ECO:0000256" key="1">
    <source>
        <dbReference type="SAM" id="Phobius"/>
    </source>
</evidence>
<reference evidence="3" key="1">
    <citation type="submission" date="2022-07" db="EMBL/GenBank/DDBJ databases">
        <title>Alkalimarinus sp. nov., isolated from gut of a Alitta virens.</title>
        <authorList>
            <person name="Yang A.I."/>
            <person name="Shin N.-R."/>
        </authorList>
    </citation>
    <scope>NUCLEOTIDE SEQUENCE</scope>
    <source>
        <strain evidence="3">FA028</strain>
    </source>
</reference>
<dbReference type="PANTHER" id="PTHR42709">
    <property type="entry name" value="ALKALINE PHOSPHATASE LIKE PROTEIN"/>
    <property type="match status" value="1"/>
</dbReference>
<dbReference type="KEGG" id="asem:NNL22_12185"/>
<keyword evidence="1" id="KW-0472">Membrane</keyword>
<dbReference type="AlphaFoldDB" id="A0A9E8HG49"/>
<dbReference type="Proteomes" id="UP001164472">
    <property type="component" value="Chromosome"/>
</dbReference>
<dbReference type="EMBL" id="CP101527">
    <property type="protein sequence ID" value="UZW73794.1"/>
    <property type="molecule type" value="Genomic_DNA"/>
</dbReference>
<keyword evidence="1" id="KW-1133">Transmembrane helix</keyword>
<sequence>MTYLSLFISAFIAATLLPFYSEVILGVMLVNGADPLMLWISATCGNTLGSCVNWLLGRYLLHFQDRKWFPFKPNSLEKAQNSFRKYGLWSLLFAWLPIIGDPITFVAGIMKVRFLPFLILVFIGKGLRYGVVIALADSIPL</sequence>
<organism evidence="3 4">
    <name type="scientific">Alkalimarinus sediminis</name>
    <dbReference type="NCBI Taxonomy" id="1632866"/>
    <lineage>
        <taxon>Bacteria</taxon>
        <taxon>Pseudomonadati</taxon>
        <taxon>Pseudomonadota</taxon>
        <taxon>Gammaproteobacteria</taxon>
        <taxon>Alteromonadales</taxon>
        <taxon>Alteromonadaceae</taxon>
        <taxon>Alkalimarinus</taxon>
    </lineage>
</organism>
<feature type="transmembrane region" description="Helical" evidence="1">
    <location>
        <begin position="114"/>
        <end position="136"/>
    </location>
</feature>
<gene>
    <name evidence="3" type="ORF">NNL22_12185</name>
</gene>
<accession>A0A9E8HG49</accession>
<protein>
    <submittedName>
        <fullName evidence="3">DedA family protein</fullName>
    </submittedName>
</protein>
<dbReference type="Pfam" id="PF09335">
    <property type="entry name" value="VTT_dom"/>
    <property type="match status" value="1"/>
</dbReference>
<feature type="transmembrane region" description="Helical" evidence="1">
    <location>
        <begin position="86"/>
        <end position="108"/>
    </location>
</feature>
<proteinExistence type="predicted"/>
<evidence type="ECO:0000259" key="2">
    <source>
        <dbReference type="Pfam" id="PF09335"/>
    </source>
</evidence>
<dbReference type="RefSeq" id="WP_251809935.1">
    <property type="nucleotide sequence ID" value="NZ_CP101527.1"/>
</dbReference>
<name>A0A9E8HG49_9ALTE</name>
<evidence type="ECO:0000313" key="4">
    <source>
        <dbReference type="Proteomes" id="UP001164472"/>
    </source>
</evidence>
<feature type="transmembrane region" description="Helical" evidence="1">
    <location>
        <begin position="37"/>
        <end position="56"/>
    </location>
</feature>
<dbReference type="PANTHER" id="PTHR42709:SF4">
    <property type="entry name" value="INNER MEMBRANE PROTEIN YQAA"/>
    <property type="match status" value="1"/>
</dbReference>
<dbReference type="InterPro" id="IPR032816">
    <property type="entry name" value="VTT_dom"/>
</dbReference>
<evidence type="ECO:0000313" key="3">
    <source>
        <dbReference type="EMBL" id="UZW73794.1"/>
    </source>
</evidence>
<dbReference type="InterPro" id="IPR051311">
    <property type="entry name" value="DedA_domain"/>
</dbReference>
<keyword evidence="1" id="KW-0812">Transmembrane</keyword>
<keyword evidence="4" id="KW-1185">Reference proteome</keyword>
<feature type="domain" description="VTT" evidence="2">
    <location>
        <begin position="23"/>
        <end position="135"/>
    </location>
</feature>
<dbReference type="GO" id="GO:0005886">
    <property type="term" value="C:plasma membrane"/>
    <property type="evidence" value="ECO:0007669"/>
    <property type="project" value="UniProtKB-ARBA"/>
</dbReference>